<gene>
    <name evidence="1" type="ORF">ANAPC1_00444</name>
</gene>
<sequence length="62" mass="6954">MADGVLCCAMIGGFFHEWCSYTVVMAGDDSGIYRGRRVRCLMVDVVCSLTSKLYSKGELYWC</sequence>
<comment type="caution">
    <text evidence="1">The sequence shown here is derived from an EMBL/GenBank/DDBJ whole genome shotgun (WGS) entry which is preliminary data.</text>
</comment>
<protein>
    <submittedName>
        <fullName evidence="1">Uncharacterized protein</fullName>
    </submittedName>
</protein>
<dbReference type="Proteomes" id="UP000078419">
    <property type="component" value="Unassembled WGS sequence"/>
</dbReference>
<evidence type="ECO:0000313" key="2">
    <source>
        <dbReference type="Proteomes" id="UP000078419"/>
    </source>
</evidence>
<organism evidence="1 2">
    <name type="scientific">Anaplasma phagocytophilum</name>
    <name type="common">Ehrlichia phagocytophila</name>
    <dbReference type="NCBI Taxonomy" id="948"/>
    <lineage>
        <taxon>Bacteria</taxon>
        <taxon>Pseudomonadati</taxon>
        <taxon>Pseudomonadota</taxon>
        <taxon>Alphaproteobacteria</taxon>
        <taxon>Rickettsiales</taxon>
        <taxon>Anaplasmataceae</taxon>
        <taxon>Anaplasma</taxon>
        <taxon>phagocytophilum group</taxon>
    </lineage>
</organism>
<dbReference type="AlphaFoldDB" id="A0AA45UT00"/>
<dbReference type="EMBL" id="FLLR01000012">
    <property type="protein sequence ID" value="SBO14100.1"/>
    <property type="molecule type" value="Genomic_DNA"/>
</dbReference>
<evidence type="ECO:0000313" key="1">
    <source>
        <dbReference type="EMBL" id="SBO14100.1"/>
    </source>
</evidence>
<reference evidence="2" key="1">
    <citation type="submission" date="2016-03" db="EMBL/GenBank/DDBJ databases">
        <authorList>
            <person name="Loux Valentin"/>
        </authorList>
    </citation>
    <scope>NUCLEOTIDE SEQUENCE [LARGE SCALE GENOMIC DNA]</scope>
    <source>
        <strain evidence="2">C1</strain>
    </source>
</reference>
<accession>A0AA45UT00</accession>
<proteinExistence type="predicted"/>
<name>A0AA45UT00_ANAPH</name>
<dbReference type="RefSeq" id="WP_064669876.1">
    <property type="nucleotide sequence ID" value="NZ_CP166491.1"/>
</dbReference>